<reference evidence="2 3" key="1">
    <citation type="submission" date="2017-12" db="EMBL/GenBank/DDBJ databases">
        <title>Gene loss provides genomic basis for host adaptation in cereal stripe rust fungi.</title>
        <authorList>
            <person name="Xia C."/>
        </authorList>
    </citation>
    <scope>NUCLEOTIDE SEQUENCE [LARGE SCALE GENOMIC DNA]</scope>
    <source>
        <strain evidence="2 3">93TX-2</strain>
    </source>
</reference>
<keyword evidence="3" id="KW-1185">Reference proteome</keyword>
<evidence type="ECO:0000313" key="2">
    <source>
        <dbReference type="EMBL" id="POW22632.1"/>
    </source>
</evidence>
<organism evidence="2 3">
    <name type="scientific">Puccinia striiformis</name>
    <dbReference type="NCBI Taxonomy" id="27350"/>
    <lineage>
        <taxon>Eukaryota</taxon>
        <taxon>Fungi</taxon>
        <taxon>Dikarya</taxon>
        <taxon>Basidiomycota</taxon>
        <taxon>Pucciniomycotina</taxon>
        <taxon>Pucciniomycetes</taxon>
        <taxon>Pucciniales</taxon>
        <taxon>Pucciniaceae</taxon>
        <taxon>Puccinia</taxon>
    </lineage>
</organism>
<dbReference type="GO" id="GO:0005634">
    <property type="term" value="C:nucleus"/>
    <property type="evidence" value="ECO:0007669"/>
    <property type="project" value="TreeGrafter"/>
</dbReference>
<evidence type="ECO:0008006" key="4">
    <source>
        <dbReference type="Google" id="ProtNLM"/>
    </source>
</evidence>
<dbReference type="AlphaFoldDB" id="A0A2S4WLK4"/>
<evidence type="ECO:0000313" key="3">
    <source>
        <dbReference type="Proteomes" id="UP000238274"/>
    </source>
</evidence>
<evidence type="ECO:0000256" key="1">
    <source>
        <dbReference type="SAM" id="MobiDB-lite"/>
    </source>
</evidence>
<feature type="compositionally biased region" description="Basic and acidic residues" evidence="1">
    <location>
        <begin position="248"/>
        <end position="257"/>
    </location>
</feature>
<name>A0A2S4WLK4_9BASI</name>
<dbReference type="VEuPathDB" id="FungiDB:PSTT_12091"/>
<dbReference type="InterPro" id="IPR012337">
    <property type="entry name" value="RNaseH-like_sf"/>
</dbReference>
<comment type="caution">
    <text evidence="2">The sequence shown here is derived from an EMBL/GenBank/DDBJ whole genome shotgun (WGS) entry which is preliminary data.</text>
</comment>
<protein>
    <recommendedName>
        <fullName evidence="4">DUF659 domain-containing protein</fullName>
    </recommendedName>
</protein>
<proteinExistence type="predicted"/>
<feature type="region of interest" description="Disordered" evidence="1">
    <location>
        <begin position="240"/>
        <end position="260"/>
    </location>
</feature>
<dbReference type="Proteomes" id="UP000238274">
    <property type="component" value="Unassembled WGS sequence"/>
</dbReference>
<dbReference type="PANTHER" id="PTHR46169">
    <property type="entry name" value="DNA REPLICATION-RELATED ELEMENT FACTOR, ISOFORM A"/>
    <property type="match status" value="1"/>
</dbReference>
<dbReference type="GO" id="GO:0006357">
    <property type="term" value="P:regulation of transcription by RNA polymerase II"/>
    <property type="evidence" value="ECO:0007669"/>
    <property type="project" value="TreeGrafter"/>
</dbReference>
<reference evidence="3" key="2">
    <citation type="journal article" date="2018" name="BMC Genomics">
        <title>Genomic insights into host adaptation between the wheat stripe rust pathogen (Puccinia striiformis f. sp. tritici) and the barley stripe rust pathogen (Puccinia striiformis f. sp. hordei).</title>
        <authorList>
            <person name="Xia C."/>
            <person name="Wang M."/>
            <person name="Yin C."/>
            <person name="Cornejo O.E."/>
            <person name="Hulbert S.H."/>
            <person name="Chen X."/>
        </authorList>
    </citation>
    <scope>NUCLEOTIDE SEQUENCE [LARGE SCALE GENOMIC DNA]</scope>
    <source>
        <strain evidence="3">93TX-2</strain>
    </source>
</reference>
<dbReference type="SUPFAM" id="SSF53098">
    <property type="entry name" value="Ribonuclease H-like"/>
    <property type="match status" value="1"/>
</dbReference>
<accession>A0A2S4WLK4</accession>
<dbReference type="VEuPathDB" id="FungiDB:PSHT_01021"/>
<dbReference type="PANTHER" id="PTHR46169:SF15">
    <property type="entry name" value="INNER CENTROMERE PROTEIN A-LIKE ISOFORM X1-RELATED"/>
    <property type="match status" value="1"/>
</dbReference>
<gene>
    <name evidence="2" type="ORF">PSHT_01021</name>
</gene>
<dbReference type="VEuPathDB" id="FungiDB:PSTT_01973"/>
<dbReference type="EMBL" id="PKSM01000008">
    <property type="protein sequence ID" value="POW22632.1"/>
    <property type="molecule type" value="Genomic_DNA"/>
</dbReference>
<sequence length="449" mass="51108">MFLKRSLILAESYNELAFDLKTTFKVCEKRSVANDNKPFDGITTLLSDLKSLSTSTDVSKEDPPQNNIFAMSVRLRMLALLTNNPSFKVSLHRNANTLLKTIVAVLCNATEPDAVNPDIVVVDDDQSTGAETGWELTDAEELFIRASISQKQLQLVVEKFGVQDKICGIVTDNASNNSSMMAEIKKFKWPQFEGKTHCRIRCFAHILNLIVQSILQPFGKVIKKTNGNVNLNLGKELEKGLDDEDAEDRSTRDHKDPEDIDDAEYNTYETIETELSIEDIHDLSDEDEEEDTYTLVSCKQTLPKFHAKARKLHKSPNLKAELVQLCEEQECKITDHLSNAIKGDRNEYPPVLQNACRFGLQLTNKYYTLTDCSPLYRIAIVLHPSFKDKCSKIAGWEADWITEALRLTREMFNTKRFMIQRIQASLFNLQSNLDYVIFKLTWSCNLEST</sequence>
<reference evidence="3" key="3">
    <citation type="journal article" date="2018" name="Mol. Plant Microbe Interact.">
        <title>Genome sequence resources for the wheat stripe rust pathogen (Puccinia striiformis f. sp. tritici) and the barley stripe rust pathogen (Puccinia striiformis f. sp. hordei).</title>
        <authorList>
            <person name="Xia C."/>
            <person name="Wang M."/>
            <person name="Yin C."/>
            <person name="Cornejo O.E."/>
            <person name="Hulbert S.H."/>
            <person name="Chen X."/>
        </authorList>
    </citation>
    <scope>NUCLEOTIDE SEQUENCE [LARGE SCALE GENOMIC DNA]</scope>
    <source>
        <strain evidence="3">93TX-2</strain>
    </source>
</reference>
<dbReference type="InterPro" id="IPR052717">
    <property type="entry name" value="Vacuolar_transposase_reg"/>
</dbReference>
<dbReference type="OrthoDB" id="3359487at2759"/>